<proteinExistence type="inferred from homology"/>
<keyword evidence="4 11" id="KW-0808">Transferase</keyword>
<dbReference type="InterPro" id="IPR014472">
    <property type="entry name" value="CHOPT"/>
</dbReference>
<name>A0A0F7SLA2_PHARH</name>
<dbReference type="InterPro" id="IPR043130">
    <property type="entry name" value="CDP-OH_PTrfase_TM_dom"/>
</dbReference>
<evidence type="ECO:0000256" key="7">
    <source>
        <dbReference type="ARBA" id="ARBA00023136"/>
    </source>
</evidence>
<dbReference type="PIRSF" id="PIRSF015665">
    <property type="entry name" value="CHOPT"/>
    <property type="match status" value="1"/>
</dbReference>
<keyword evidence="5 12" id="KW-0812">Transmembrane</keyword>
<feature type="transmembrane region" description="Helical" evidence="12">
    <location>
        <begin position="364"/>
        <end position="386"/>
    </location>
</feature>
<dbReference type="AlphaFoldDB" id="A0A0F7SLA2"/>
<dbReference type="EMBL" id="LN483124">
    <property type="protein sequence ID" value="CED82236.1"/>
    <property type="molecule type" value="Genomic_DNA"/>
</dbReference>
<evidence type="ECO:0000256" key="3">
    <source>
        <dbReference type="ARBA" id="ARBA00010441"/>
    </source>
</evidence>
<evidence type="ECO:0000256" key="1">
    <source>
        <dbReference type="ARBA" id="ARBA00001946"/>
    </source>
</evidence>
<feature type="transmembrane region" description="Helical" evidence="12">
    <location>
        <begin position="80"/>
        <end position="96"/>
    </location>
</feature>
<accession>A0A0F7SLA2</accession>
<dbReference type="PROSITE" id="PS00379">
    <property type="entry name" value="CDP_ALCOHOL_P_TRANSF"/>
    <property type="match status" value="1"/>
</dbReference>
<comment type="subcellular location">
    <subcellularLocation>
        <location evidence="2">Endomembrane system</location>
        <topology evidence="2">Multi-pass membrane protein</topology>
    </subcellularLocation>
</comment>
<dbReference type="PANTHER" id="PTHR10414">
    <property type="entry name" value="ETHANOLAMINEPHOSPHOTRANSFERASE"/>
    <property type="match status" value="1"/>
</dbReference>
<organism evidence="13">
    <name type="scientific">Phaffia rhodozyma</name>
    <name type="common">Yeast</name>
    <name type="synonym">Xanthophyllomyces dendrorhous</name>
    <dbReference type="NCBI Taxonomy" id="264483"/>
    <lineage>
        <taxon>Eukaryota</taxon>
        <taxon>Fungi</taxon>
        <taxon>Dikarya</taxon>
        <taxon>Basidiomycota</taxon>
        <taxon>Agaricomycotina</taxon>
        <taxon>Tremellomycetes</taxon>
        <taxon>Cystofilobasidiales</taxon>
        <taxon>Mrakiaceae</taxon>
        <taxon>Phaffia</taxon>
    </lineage>
</organism>
<reference evidence="13" key="1">
    <citation type="submission" date="2014-08" db="EMBL/GenBank/DDBJ databases">
        <authorList>
            <person name="Sharma Rahul"/>
            <person name="Thines Marco"/>
        </authorList>
    </citation>
    <scope>NUCLEOTIDE SEQUENCE</scope>
</reference>
<feature type="transmembrane region" description="Helical" evidence="12">
    <location>
        <begin position="332"/>
        <end position="352"/>
    </location>
</feature>
<comment type="pathway">
    <text evidence="8">Phospholipid metabolism; phosphatidylcholine biosynthesis; phosphatidylcholine from phosphocholine: step 2/2.</text>
</comment>
<dbReference type="EC" id="2.7.8.2" evidence="9"/>
<evidence type="ECO:0000256" key="2">
    <source>
        <dbReference type="ARBA" id="ARBA00004127"/>
    </source>
</evidence>
<feature type="transmembrane region" description="Helical" evidence="12">
    <location>
        <begin position="44"/>
        <end position="68"/>
    </location>
</feature>
<dbReference type="Gene3D" id="1.20.120.1760">
    <property type="match status" value="1"/>
</dbReference>
<dbReference type="GO" id="GO:0016020">
    <property type="term" value="C:membrane"/>
    <property type="evidence" value="ECO:0007669"/>
    <property type="project" value="InterPro"/>
</dbReference>
<sequence>MRFIPSTHIDNLSKYKYSGIDKSITSRFILNPFWNRLVLLFPKWIAPNTITFSGLCIIFVNFATMLAFDPKFKVDQALPSWVYWSWGIGLFAYQSMDAIDGKQARRTGMAGPLGEMFDHGCDAMNTSLEVILAAHALNLGRSWWTVASQAASLSNFYLTTWEEYHTGTLYLSVFSGPVEGILMICVLYCITGVYGPTFWDQSIIQFFKLDSVVPALGENKRLMDLGLNDSFMIFGAISLAFNVWGSYSNVVVARRSKGQPINTPLRGLVPFMVQLSALLAWLAADYPTSTRILYSDNFLYFLGFVGFGFAYQVGTMILAHVTKMPFPMWNGWMVWTAIGALDANLPNLFGVSPVIQSTQTKSSGFILLSLFVALAIYLNFAFSVIWQITEYTGIACFTVRKKDQSGHWVKAAKAEEEKRVKSL</sequence>
<protein>
    <recommendedName>
        <fullName evidence="9">diacylglycerol cholinephosphotransferase</fullName>
        <ecNumber evidence="9">2.7.8.2</ecNumber>
    </recommendedName>
</protein>
<dbReference type="InterPro" id="IPR048254">
    <property type="entry name" value="CDP_ALCOHOL_P_TRANSF_CS"/>
</dbReference>
<dbReference type="GO" id="GO:0012505">
    <property type="term" value="C:endomembrane system"/>
    <property type="evidence" value="ECO:0007669"/>
    <property type="project" value="UniProtKB-SubCell"/>
</dbReference>
<feature type="transmembrane region" description="Helical" evidence="12">
    <location>
        <begin position="230"/>
        <end position="247"/>
    </location>
</feature>
<evidence type="ECO:0000256" key="12">
    <source>
        <dbReference type="SAM" id="Phobius"/>
    </source>
</evidence>
<feature type="transmembrane region" description="Helical" evidence="12">
    <location>
        <begin position="267"/>
        <end position="286"/>
    </location>
</feature>
<evidence type="ECO:0000256" key="9">
    <source>
        <dbReference type="ARBA" id="ARBA00038987"/>
    </source>
</evidence>
<evidence type="ECO:0000256" key="11">
    <source>
        <dbReference type="RuleBase" id="RU003750"/>
    </source>
</evidence>
<evidence type="ECO:0000256" key="10">
    <source>
        <dbReference type="ARBA" id="ARBA00051857"/>
    </source>
</evidence>
<evidence type="ECO:0000256" key="6">
    <source>
        <dbReference type="ARBA" id="ARBA00022989"/>
    </source>
</evidence>
<feature type="transmembrane region" description="Helical" evidence="12">
    <location>
        <begin position="180"/>
        <end position="199"/>
    </location>
</feature>
<dbReference type="FunFam" id="1.20.120.1760:FF:000012">
    <property type="entry name" value="sn-1,2-diacylglycerol cholinephosphotransferase"/>
    <property type="match status" value="1"/>
</dbReference>
<keyword evidence="6 12" id="KW-1133">Transmembrane helix</keyword>
<dbReference type="PANTHER" id="PTHR10414:SF37">
    <property type="entry name" value="BB IN A BOXCAR, ISOFORM C"/>
    <property type="match status" value="1"/>
</dbReference>
<dbReference type="InterPro" id="IPR000462">
    <property type="entry name" value="CDP-OH_P_trans"/>
</dbReference>
<dbReference type="Pfam" id="PF01066">
    <property type="entry name" value="CDP-OH_P_transf"/>
    <property type="match status" value="1"/>
</dbReference>
<comment type="similarity">
    <text evidence="3 11">Belongs to the CDP-alcohol phosphatidyltransferase class-I family.</text>
</comment>
<evidence type="ECO:0000256" key="4">
    <source>
        <dbReference type="ARBA" id="ARBA00022679"/>
    </source>
</evidence>
<dbReference type="GO" id="GO:0004142">
    <property type="term" value="F:diacylglycerol cholinephosphotransferase activity"/>
    <property type="evidence" value="ECO:0007669"/>
    <property type="project" value="UniProtKB-EC"/>
</dbReference>
<evidence type="ECO:0000256" key="8">
    <source>
        <dbReference type="ARBA" id="ARBA00037890"/>
    </source>
</evidence>
<evidence type="ECO:0000256" key="5">
    <source>
        <dbReference type="ARBA" id="ARBA00022692"/>
    </source>
</evidence>
<feature type="transmembrane region" description="Helical" evidence="12">
    <location>
        <begin position="298"/>
        <end position="320"/>
    </location>
</feature>
<evidence type="ECO:0000313" key="13">
    <source>
        <dbReference type="EMBL" id="CED82236.1"/>
    </source>
</evidence>
<comment type="cofactor">
    <cofactor evidence="1">
        <name>Mg(2+)</name>
        <dbReference type="ChEBI" id="CHEBI:18420"/>
    </cofactor>
</comment>
<comment type="catalytic activity">
    <reaction evidence="10">
        <text>CDP-N,N-dimethylethanolamine + a 1,2-diacyl-sn-glycerol = a 1,2-diacyl-sn-glycero-3-phospho-N,N-dimethylethanolamine + CMP + H(+)</text>
        <dbReference type="Rhea" id="RHEA:33775"/>
        <dbReference type="ChEBI" id="CHEBI:15378"/>
        <dbReference type="ChEBI" id="CHEBI:17815"/>
        <dbReference type="ChEBI" id="CHEBI:60377"/>
        <dbReference type="ChEBI" id="CHEBI:64572"/>
        <dbReference type="ChEBI" id="CHEBI:65117"/>
    </reaction>
    <physiologicalReaction direction="left-to-right" evidence="10">
        <dbReference type="Rhea" id="RHEA:33776"/>
    </physiologicalReaction>
</comment>
<keyword evidence="7 12" id="KW-0472">Membrane</keyword>